<dbReference type="InterPro" id="IPR001647">
    <property type="entry name" value="HTH_TetR"/>
</dbReference>
<dbReference type="InterPro" id="IPR009057">
    <property type="entry name" value="Homeodomain-like_sf"/>
</dbReference>
<evidence type="ECO:0000313" key="7">
    <source>
        <dbReference type="Proteomes" id="UP000048926"/>
    </source>
</evidence>
<feature type="DNA-binding region" description="H-T-H motif" evidence="4">
    <location>
        <begin position="33"/>
        <end position="52"/>
    </location>
</feature>
<name>A0A0M6Y1E4_9HYPH</name>
<evidence type="ECO:0000259" key="5">
    <source>
        <dbReference type="PROSITE" id="PS50977"/>
    </source>
</evidence>
<dbReference type="Proteomes" id="UP000048926">
    <property type="component" value="Unassembled WGS sequence"/>
</dbReference>
<dbReference type="RefSeq" id="WP_055654899.1">
    <property type="nucleotide sequence ID" value="NZ_CXST01000001.1"/>
</dbReference>
<protein>
    <submittedName>
        <fullName evidence="6">DNA-binding transcriptional repressor FabR</fullName>
    </submittedName>
</protein>
<sequence>MTRKPQQRSIATRARVLAAARDLSQKHGLDLVTAEAVAQEAGVAKGTVFSHFGDMDGLLSYVLLDRLNALRAATSDEAAEPDQLSDPVGLLTRRMMALIDVITDSPTILRLFLDNIGVTKPNCAAEFVETLDALDAELEHFLTFWQQGASLKPELRQDRSPKEMVDGLIAFMIHGAILVKSHQLTDRAELEHRLRRHVEAFLIRQ</sequence>
<keyword evidence="2 4" id="KW-0238">DNA-binding</keyword>
<gene>
    <name evidence="6" type="ORF">LAL4801_01267</name>
</gene>
<dbReference type="SUPFAM" id="SSF46689">
    <property type="entry name" value="Homeodomain-like"/>
    <property type="match status" value="1"/>
</dbReference>
<feature type="domain" description="HTH tetR-type" evidence="5">
    <location>
        <begin position="10"/>
        <end position="70"/>
    </location>
</feature>
<dbReference type="OrthoDB" id="9811084at2"/>
<dbReference type="EMBL" id="CXST01000001">
    <property type="protein sequence ID" value="CTQ42830.1"/>
    <property type="molecule type" value="Genomic_DNA"/>
</dbReference>
<dbReference type="PROSITE" id="PS01081">
    <property type="entry name" value="HTH_TETR_1"/>
    <property type="match status" value="1"/>
</dbReference>
<dbReference type="GO" id="GO:0000976">
    <property type="term" value="F:transcription cis-regulatory region binding"/>
    <property type="evidence" value="ECO:0007669"/>
    <property type="project" value="TreeGrafter"/>
</dbReference>
<proteinExistence type="predicted"/>
<accession>A0A0M6Y1E4</accession>
<dbReference type="PANTHER" id="PTHR30055:SF234">
    <property type="entry name" value="HTH-TYPE TRANSCRIPTIONAL REGULATOR BETI"/>
    <property type="match status" value="1"/>
</dbReference>
<evidence type="ECO:0000256" key="3">
    <source>
        <dbReference type="ARBA" id="ARBA00023163"/>
    </source>
</evidence>
<keyword evidence="3" id="KW-0804">Transcription</keyword>
<evidence type="ECO:0000256" key="4">
    <source>
        <dbReference type="PROSITE-ProRule" id="PRU00335"/>
    </source>
</evidence>
<evidence type="ECO:0000313" key="6">
    <source>
        <dbReference type="EMBL" id="CTQ42830.1"/>
    </source>
</evidence>
<dbReference type="PROSITE" id="PS50977">
    <property type="entry name" value="HTH_TETR_2"/>
    <property type="match status" value="1"/>
</dbReference>
<dbReference type="STRING" id="187304.B0E33_23865"/>
<evidence type="ECO:0000256" key="1">
    <source>
        <dbReference type="ARBA" id="ARBA00023015"/>
    </source>
</evidence>
<dbReference type="PANTHER" id="PTHR30055">
    <property type="entry name" value="HTH-TYPE TRANSCRIPTIONAL REGULATOR RUTR"/>
    <property type="match status" value="1"/>
</dbReference>
<dbReference type="InterPro" id="IPR023772">
    <property type="entry name" value="DNA-bd_HTH_TetR-type_CS"/>
</dbReference>
<dbReference type="Pfam" id="PF00440">
    <property type="entry name" value="TetR_N"/>
    <property type="match status" value="1"/>
</dbReference>
<reference evidence="7" key="1">
    <citation type="submission" date="2015-07" db="EMBL/GenBank/DDBJ databases">
        <authorList>
            <person name="Rodrigo-Torres Lidia"/>
            <person name="Arahal R.David."/>
        </authorList>
    </citation>
    <scope>NUCLEOTIDE SEQUENCE [LARGE SCALE GENOMIC DNA]</scope>
    <source>
        <strain evidence="7">CECT 4801</strain>
    </source>
</reference>
<keyword evidence="1" id="KW-0805">Transcription regulation</keyword>
<evidence type="ECO:0000256" key="2">
    <source>
        <dbReference type="ARBA" id="ARBA00023125"/>
    </source>
</evidence>
<dbReference type="AlphaFoldDB" id="A0A0M6Y1E4"/>
<keyword evidence="7" id="KW-1185">Reference proteome</keyword>
<dbReference type="PRINTS" id="PR00455">
    <property type="entry name" value="HTHTETR"/>
</dbReference>
<organism evidence="6 7">
    <name type="scientific">Roseibium aggregatum</name>
    <dbReference type="NCBI Taxonomy" id="187304"/>
    <lineage>
        <taxon>Bacteria</taxon>
        <taxon>Pseudomonadati</taxon>
        <taxon>Pseudomonadota</taxon>
        <taxon>Alphaproteobacteria</taxon>
        <taxon>Hyphomicrobiales</taxon>
        <taxon>Stappiaceae</taxon>
        <taxon>Roseibium</taxon>
    </lineage>
</organism>
<dbReference type="GO" id="GO:0003700">
    <property type="term" value="F:DNA-binding transcription factor activity"/>
    <property type="evidence" value="ECO:0007669"/>
    <property type="project" value="TreeGrafter"/>
</dbReference>
<dbReference type="InterPro" id="IPR050109">
    <property type="entry name" value="HTH-type_TetR-like_transc_reg"/>
</dbReference>
<dbReference type="Gene3D" id="1.10.357.10">
    <property type="entry name" value="Tetracycline Repressor, domain 2"/>
    <property type="match status" value="1"/>
</dbReference>